<sequence>MATDFFLEIQNYWLKHFFNHSGIGTQIDWLKDVFFINILIKVKLESGAKILLQSHKNHLSKDSIDSFIRMAHSEKLGQKSNICVTPVAHDKMYASGIAKLQQYYMERKNGLD</sequence>
<keyword evidence="2" id="KW-1185">Reference proteome</keyword>
<dbReference type="Proteomes" id="UP000235388">
    <property type="component" value="Unassembled WGS sequence"/>
</dbReference>
<dbReference type="AlphaFoldDB" id="A0A2N5UMQ9"/>
<proteinExistence type="predicted"/>
<evidence type="ECO:0000313" key="1">
    <source>
        <dbReference type="EMBL" id="PLW39050.1"/>
    </source>
</evidence>
<reference evidence="1 2" key="1">
    <citation type="submission" date="2017-11" db="EMBL/GenBank/DDBJ databases">
        <title>De novo assembly and phasing of dikaryotic genomes from two isolates of Puccinia coronata f. sp. avenae, the causal agent of oat crown rust.</title>
        <authorList>
            <person name="Miller M.E."/>
            <person name="Zhang Y."/>
            <person name="Omidvar V."/>
            <person name="Sperschneider J."/>
            <person name="Schwessinger B."/>
            <person name="Raley C."/>
            <person name="Palmer J.M."/>
            <person name="Garnica D."/>
            <person name="Upadhyaya N."/>
            <person name="Rathjen J."/>
            <person name="Taylor J.M."/>
            <person name="Park R.F."/>
            <person name="Dodds P.N."/>
            <person name="Hirsch C.D."/>
            <person name="Kianian S.F."/>
            <person name="Figueroa M."/>
        </authorList>
    </citation>
    <scope>NUCLEOTIDE SEQUENCE [LARGE SCALE GENOMIC DNA]</scope>
    <source>
        <strain evidence="1">12NC29</strain>
    </source>
</reference>
<dbReference type="EMBL" id="PGCJ01000199">
    <property type="protein sequence ID" value="PLW39050.1"/>
    <property type="molecule type" value="Genomic_DNA"/>
</dbReference>
<comment type="caution">
    <text evidence="1">The sequence shown here is derived from an EMBL/GenBank/DDBJ whole genome shotgun (WGS) entry which is preliminary data.</text>
</comment>
<accession>A0A2N5UMQ9</accession>
<evidence type="ECO:0000313" key="2">
    <source>
        <dbReference type="Proteomes" id="UP000235388"/>
    </source>
</evidence>
<organism evidence="1 2">
    <name type="scientific">Puccinia coronata f. sp. avenae</name>
    <dbReference type="NCBI Taxonomy" id="200324"/>
    <lineage>
        <taxon>Eukaryota</taxon>
        <taxon>Fungi</taxon>
        <taxon>Dikarya</taxon>
        <taxon>Basidiomycota</taxon>
        <taxon>Pucciniomycotina</taxon>
        <taxon>Pucciniomycetes</taxon>
        <taxon>Pucciniales</taxon>
        <taxon>Pucciniaceae</taxon>
        <taxon>Puccinia</taxon>
    </lineage>
</organism>
<gene>
    <name evidence="1" type="ORF">PCANC_22582</name>
</gene>
<protein>
    <submittedName>
        <fullName evidence="1">Uncharacterized protein</fullName>
    </submittedName>
</protein>
<name>A0A2N5UMQ9_9BASI</name>
<dbReference type="STRING" id="200324.A0A2N5UMQ9"/>